<organism evidence="1 2">
    <name type="scientific">Rhodobacter maris</name>
    <dbReference type="NCBI Taxonomy" id="446682"/>
    <lineage>
        <taxon>Bacteria</taxon>
        <taxon>Pseudomonadati</taxon>
        <taxon>Pseudomonadota</taxon>
        <taxon>Alphaproteobacteria</taxon>
        <taxon>Rhodobacterales</taxon>
        <taxon>Rhodobacter group</taxon>
        <taxon>Rhodobacter</taxon>
    </lineage>
</organism>
<accession>A0A285TCP3</accession>
<reference evidence="2" key="1">
    <citation type="submission" date="2017-08" db="EMBL/GenBank/DDBJ databases">
        <authorList>
            <person name="Varghese N."/>
            <person name="Submissions S."/>
        </authorList>
    </citation>
    <scope>NUCLEOTIDE SEQUENCE [LARGE SCALE GENOMIC DNA]</scope>
    <source>
        <strain evidence="2">JA276</strain>
    </source>
</reference>
<keyword evidence="2" id="KW-1185">Reference proteome</keyword>
<dbReference type="EMBL" id="OBMT01000018">
    <property type="protein sequence ID" value="SOC19617.1"/>
    <property type="molecule type" value="Genomic_DNA"/>
</dbReference>
<name>A0A285TCP3_9RHOB</name>
<dbReference type="Proteomes" id="UP000219111">
    <property type="component" value="Unassembled WGS sequence"/>
</dbReference>
<evidence type="ECO:0000313" key="2">
    <source>
        <dbReference type="Proteomes" id="UP000219111"/>
    </source>
</evidence>
<dbReference type="AlphaFoldDB" id="A0A285TCP3"/>
<gene>
    <name evidence="1" type="ORF">SAMN05877831_11823</name>
</gene>
<sequence length="197" mass="22189">MRRRVDTMQKEGMTNPRQTIWDAIRELAGEDLAKHFTVTDVVDRTGLHRKTTSDYFACLVAAEYLAQTQDTPPRFILRKDGGVHAPRLRRDGTAVTQGAGTLNMWRSMRVLAQFTYRDIALHSTTPTVSVTDETAKSFCAMLLATGFLRVIQKADPVKGRLAVYRLIRNDGPKPPQIQRVKQVFDPNTGKVYQRGAV</sequence>
<evidence type="ECO:0000313" key="1">
    <source>
        <dbReference type="EMBL" id="SOC19617.1"/>
    </source>
</evidence>
<proteinExistence type="predicted"/>
<protein>
    <submittedName>
        <fullName evidence="1">Uncharacterized protein</fullName>
    </submittedName>
</protein>